<dbReference type="InterPro" id="IPR020846">
    <property type="entry name" value="MFS_dom"/>
</dbReference>
<feature type="transmembrane region" description="Helical" evidence="6">
    <location>
        <begin position="243"/>
        <end position="263"/>
    </location>
</feature>
<keyword evidence="2" id="KW-1003">Cell membrane</keyword>
<accession>A0A6B9FFA3</accession>
<keyword evidence="5 6" id="KW-0472">Membrane</keyword>
<feature type="transmembrane region" description="Helical" evidence="6">
    <location>
        <begin position="200"/>
        <end position="223"/>
    </location>
</feature>
<feature type="domain" description="Major facilitator superfamily (MFS) profile" evidence="7">
    <location>
        <begin position="9"/>
        <end position="384"/>
    </location>
</feature>
<dbReference type="Proteomes" id="UP000428325">
    <property type="component" value="Chromosome"/>
</dbReference>
<keyword evidence="3 6" id="KW-0812">Transmembrane</keyword>
<sequence>MTRSGGWDLLGVTTAAFFVTMVARLAPSPLVPDVIDAFGVTTGTVGLALSGMWAAYALFQFPGGIVADRIGERRVILAAMAGITVASLALASAPTFGVFAVAAVALGAAAGLYFTAGTSFLTARFENTGRALGVHEIGASAAGLIAPVASAAAATRFDWRAGVLVPAAVAPVVLALFAWRVPATAAGDGRGEAVVDVGQLFALLTRPSIAFTTLLAMVGFFTWQSFASFFPTFLVDYVGLTTGRASLVFGAVFALTLVTAPGLGWVSDATGRDPALAASFLAGVAGYACFLFGAGGPVAVVAGTGLVGLGLSWPGALNSRFMDHLAADERGTGFGLVRTVVLLVSSLGSGVTGTVAEAVGWFAAYALVGALLTALVALLVANRALGTDARDGSS</sequence>
<feature type="transmembrane region" description="Helical" evidence="6">
    <location>
        <begin position="133"/>
        <end position="153"/>
    </location>
</feature>
<feature type="transmembrane region" description="Helical" evidence="6">
    <location>
        <begin position="159"/>
        <end position="179"/>
    </location>
</feature>
<comment type="subcellular location">
    <subcellularLocation>
        <location evidence="1">Cell membrane</location>
        <topology evidence="1">Multi-pass membrane protein</topology>
    </subcellularLocation>
</comment>
<dbReference type="PROSITE" id="PS50850">
    <property type="entry name" value="MFS"/>
    <property type="match status" value="1"/>
</dbReference>
<evidence type="ECO:0000256" key="5">
    <source>
        <dbReference type="ARBA" id="ARBA00023136"/>
    </source>
</evidence>
<dbReference type="PANTHER" id="PTHR43124:SF3">
    <property type="entry name" value="CHLORAMPHENICOL EFFLUX PUMP RV0191"/>
    <property type="match status" value="1"/>
</dbReference>
<dbReference type="SUPFAM" id="SSF103473">
    <property type="entry name" value="MFS general substrate transporter"/>
    <property type="match status" value="1"/>
</dbReference>
<dbReference type="RefSeq" id="WP_157689797.1">
    <property type="nucleotide sequence ID" value="NZ_CP034345.1"/>
</dbReference>
<evidence type="ECO:0000256" key="2">
    <source>
        <dbReference type="ARBA" id="ARBA00022475"/>
    </source>
</evidence>
<feature type="transmembrane region" description="Helical" evidence="6">
    <location>
        <begin position="362"/>
        <end position="381"/>
    </location>
</feature>
<keyword evidence="4 6" id="KW-1133">Transmembrane helix</keyword>
<evidence type="ECO:0000256" key="3">
    <source>
        <dbReference type="ARBA" id="ARBA00022692"/>
    </source>
</evidence>
<feature type="transmembrane region" description="Helical" evidence="6">
    <location>
        <begin position="299"/>
        <end position="316"/>
    </location>
</feature>
<dbReference type="PANTHER" id="PTHR43124">
    <property type="entry name" value="PURINE EFFLUX PUMP PBUE"/>
    <property type="match status" value="1"/>
</dbReference>
<dbReference type="GO" id="GO:0005886">
    <property type="term" value="C:plasma membrane"/>
    <property type="evidence" value="ECO:0007669"/>
    <property type="project" value="UniProtKB-SubCell"/>
</dbReference>
<protein>
    <submittedName>
        <fullName evidence="8">MFS transporter</fullName>
    </submittedName>
</protein>
<feature type="transmembrane region" description="Helical" evidence="6">
    <location>
        <begin position="99"/>
        <end position="121"/>
    </location>
</feature>
<gene>
    <name evidence="8" type="ORF">EI982_11285</name>
</gene>
<evidence type="ECO:0000313" key="8">
    <source>
        <dbReference type="EMBL" id="QGX95339.1"/>
    </source>
</evidence>
<evidence type="ECO:0000256" key="6">
    <source>
        <dbReference type="SAM" id="Phobius"/>
    </source>
</evidence>
<dbReference type="OrthoDB" id="29061at2157"/>
<feature type="transmembrane region" description="Helical" evidence="6">
    <location>
        <begin position="7"/>
        <end position="26"/>
    </location>
</feature>
<dbReference type="InterPro" id="IPR011701">
    <property type="entry name" value="MFS"/>
</dbReference>
<dbReference type="InterPro" id="IPR050189">
    <property type="entry name" value="MFS_Efflux_Transporters"/>
</dbReference>
<keyword evidence="9" id="KW-1185">Reference proteome</keyword>
<dbReference type="EMBL" id="CP034345">
    <property type="protein sequence ID" value="QGX95339.1"/>
    <property type="molecule type" value="Genomic_DNA"/>
</dbReference>
<organism evidence="8 9">
    <name type="scientific">Haloplanus rallus</name>
    <dbReference type="NCBI Taxonomy" id="1816183"/>
    <lineage>
        <taxon>Archaea</taxon>
        <taxon>Methanobacteriati</taxon>
        <taxon>Methanobacteriota</taxon>
        <taxon>Stenosarchaea group</taxon>
        <taxon>Halobacteria</taxon>
        <taxon>Halobacteriales</taxon>
        <taxon>Haloferacaceae</taxon>
        <taxon>Haloplanus</taxon>
    </lineage>
</organism>
<proteinExistence type="predicted"/>
<dbReference type="GeneID" id="99246617"/>
<feature type="transmembrane region" description="Helical" evidence="6">
    <location>
        <begin position="275"/>
        <end position="293"/>
    </location>
</feature>
<dbReference type="Pfam" id="PF07690">
    <property type="entry name" value="MFS_1"/>
    <property type="match status" value="1"/>
</dbReference>
<dbReference type="InterPro" id="IPR036259">
    <property type="entry name" value="MFS_trans_sf"/>
</dbReference>
<name>A0A6B9FFA3_9EURY</name>
<evidence type="ECO:0000256" key="4">
    <source>
        <dbReference type="ARBA" id="ARBA00022989"/>
    </source>
</evidence>
<evidence type="ECO:0000259" key="7">
    <source>
        <dbReference type="PROSITE" id="PS50850"/>
    </source>
</evidence>
<dbReference type="Gene3D" id="1.20.1250.20">
    <property type="entry name" value="MFS general substrate transporter like domains"/>
    <property type="match status" value="2"/>
</dbReference>
<dbReference type="KEGG" id="hra:EI982_11285"/>
<dbReference type="AlphaFoldDB" id="A0A6B9FFA3"/>
<feature type="transmembrane region" description="Helical" evidence="6">
    <location>
        <begin position="75"/>
        <end position="93"/>
    </location>
</feature>
<evidence type="ECO:0000256" key="1">
    <source>
        <dbReference type="ARBA" id="ARBA00004651"/>
    </source>
</evidence>
<evidence type="ECO:0000313" key="9">
    <source>
        <dbReference type="Proteomes" id="UP000428325"/>
    </source>
</evidence>
<dbReference type="GO" id="GO:0022857">
    <property type="term" value="F:transmembrane transporter activity"/>
    <property type="evidence" value="ECO:0007669"/>
    <property type="project" value="InterPro"/>
</dbReference>
<feature type="transmembrane region" description="Helical" evidence="6">
    <location>
        <begin position="336"/>
        <end position="356"/>
    </location>
</feature>
<reference evidence="8 9" key="1">
    <citation type="submission" date="2018-12" db="EMBL/GenBank/DDBJ databases">
        <title>Complete genome sequence of Haloplanus rallus MBLA0036.</title>
        <authorList>
            <person name="Nam Y.-d."/>
            <person name="Kang J."/>
            <person name="Chung W.-H."/>
            <person name="Park Y.S."/>
        </authorList>
    </citation>
    <scope>NUCLEOTIDE SEQUENCE [LARGE SCALE GENOMIC DNA]</scope>
    <source>
        <strain evidence="8 9">MBLA0036</strain>
    </source>
</reference>
<feature type="transmembrane region" description="Helical" evidence="6">
    <location>
        <begin position="38"/>
        <end position="59"/>
    </location>
</feature>